<gene>
    <name evidence="5" type="ORF">SAMN05660976_01505</name>
</gene>
<feature type="domain" description="Peptidase S33 tripeptidyl aminopeptidase-like C-terminal" evidence="4">
    <location>
        <begin position="343"/>
        <end position="424"/>
    </location>
</feature>
<dbReference type="InterPro" id="IPR013595">
    <property type="entry name" value="Pept_S33_TAP-like_C"/>
</dbReference>
<evidence type="ECO:0000259" key="3">
    <source>
        <dbReference type="Pfam" id="PF00561"/>
    </source>
</evidence>
<dbReference type="GO" id="GO:0004177">
    <property type="term" value="F:aminopeptidase activity"/>
    <property type="evidence" value="ECO:0007669"/>
    <property type="project" value="UniProtKB-EC"/>
</dbReference>
<dbReference type="Proteomes" id="UP000198953">
    <property type="component" value="Unassembled WGS sequence"/>
</dbReference>
<evidence type="ECO:0000256" key="2">
    <source>
        <dbReference type="SAM" id="Phobius"/>
    </source>
</evidence>
<proteinExistence type="predicted"/>
<evidence type="ECO:0000259" key="4">
    <source>
        <dbReference type="Pfam" id="PF08386"/>
    </source>
</evidence>
<dbReference type="EMBL" id="FOBF01000003">
    <property type="protein sequence ID" value="SEK95574.1"/>
    <property type="molecule type" value="Genomic_DNA"/>
</dbReference>
<dbReference type="Pfam" id="PF00561">
    <property type="entry name" value="Abhydrolase_1"/>
    <property type="match status" value="1"/>
</dbReference>
<sequence>MALPPVGAVPARAAGPAEVEPRPCPVTMPERTTCGFLAVPERRDAPGRTIRVGYAVHVSTAPGRKPDPVVYMSGGPGSRSIQLTGFLSQMFPDRDVVTLEQRGSSYSQPSLDCPETAEAMLGRLRRPPADVAEAAQRCRRRLEQQGVDLRGYTTKEIAADVADLRRALGYGAWNLFGVSYSTRVMVDAAAADPQGTRSVVLDSYLPEGVAWYDDADGNLTDVVSRLGVRDPFEAAVRRLNASPALVPTTDPLLRRPFTARMTGDDVATVLAEGLHEADVAAVAPALVTALAGGHDEPLRPLADAVGDGLVSHAFGLYHAVQCQDEVPFNAFAAPSRLFTVNADKAVCDAWRLPASTPVKARPAAPVYVVGGEFDPTTPPRTSRPAAASLPGARFEEVPGASHAVFLADACAREHIAAFVADPAAAAAAPCAGGAHPRLGPRDLRVTGAPYLISRSPWLAAPFALFALTALAQLVAGALRGRALTAFAGLTGTAFAVLVGRSVYGLLSANETALAVGVPAAVGWQSWLAAGSAALGVAALLRRRTWPAAVAAAVGAGFLAWWFLWFL</sequence>
<dbReference type="AlphaFoldDB" id="A0A1H7L9M7"/>
<feature type="transmembrane region" description="Helical" evidence="2">
    <location>
        <begin position="482"/>
        <end position="503"/>
    </location>
</feature>
<keyword evidence="2" id="KW-1133">Transmembrane helix</keyword>
<feature type="transmembrane region" description="Helical" evidence="2">
    <location>
        <begin position="547"/>
        <end position="565"/>
    </location>
</feature>
<feature type="transmembrane region" description="Helical" evidence="2">
    <location>
        <begin position="523"/>
        <end position="540"/>
    </location>
</feature>
<organism evidence="5 6">
    <name type="scientific">Nonomuraea pusilla</name>
    <dbReference type="NCBI Taxonomy" id="46177"/>
    <lineage>
        <taxon>Bacteria</taxon>
        <taxon>Bacillati</taxon>
        <taxon>Actinomycetota</taxon>
        <taxon>Actinomycetes</taxon>
        <taxon>Streptosporangiales</taxon>
        <taxon>Streptosporangiaceae</taxon>
        <taxon>Nonomuraea</taxon>
    </lineage>
</organism>
<keyword evidence="2" id="KW-0472">Membrane</keyword>
<feature type="compositionally biased region" description="Low complexity" evidence="1">
    <location>
        <begin position="1"/>
        <end position="18"/>
    </location>
</feature>
<protein>
    <submittedName>
        <fullName evidence="5">TAP-like protein</fullName>
    </submittedName>
</protein>
<evidence type="ECO:0000256" key="1">
    <source>
        <dbReference type="SAM" id="MobiDB-lite"/>
    </source>
</evidence>
<reference evidence="5 6" key="1">
    <citation type="submission" date="2016-10" db="EMBL/GenBank/DDBJ databases">
        <authorList>
            <person name="de Groot N.N."/>
        </authorList>
    </citation>
    <scope>NUCLEOTIDE SEQUENCE [LARGE SCALE GENOMIC DNA]</scope>
    <source>
        <strain evidence="5 6">DSM 43357</strain>
    </source>
</reference>
<accession>A0A1H7L9M7</accession>
<dbReference type="GO" id="GO:0006508">
    <property type="term" value="P:proteolysis"/>
    <property type="evidence" value="ECO:0007669"/>
    <property type="project" value="InterPro"/>
</dbReference>
<dbReference type="InterPro" id="IPR005944">
    <property type="entry name" value="Pro_iminopeptidase"/>
</dbReference>
<dbReference type="PANTHER" id="PTHR43722">
    <property type="entry name" value="PROLINE IMINOPEPTIDASE"/>
    <property type="match status" value="1"/>
</dbReference>
<dbReference type="GO" id="GO:0005737">
    <property type="term" value="C:cytoplasm"/>
    <property type="evidence" value="ECO:0007669"/>
    <property type="project" value="InterPro"/>
</dbReference>
<dbReference type="PANTHER" id="PTHR43722:SF1">
    <property type="entry name" value="PROLINE IMINOPEPTIDASE"/>
    <property type="match status" value="1"/>
</dbReference>
<dbReference type="InterPro" id="IPR000073">
    <property type="entry name" value="AB_hydrolase_1"/>
</dbReference>
<feature type="domain" description="AB hydrolase-1" evidence="3">
    <location>
        <begin position="68"/>
        <end position="212"/>
    </location>
</feature>
<dbReference type="Pfam" id="PF08386">
    <property type="entry name" value="Abhydrolase_4"/>
    <property type="match status" value="1"/>
</dbReference>
<dbReference type="STRING" id="46177.SAMN05660976_01505"/>
<dbReference type="Gene3D" id="3.40.50.1820">
    <property type="entry name" value="alpha/beta hydrolase"/>
    <property type="match status" value="1"/>
</dbReference>
<feature type="transmembrane region" description="Helical" evidence="2">
    <location>
        <begin position="457"/>
        <end position="475"/>
    </location>
</feature>
<feature type="region of interest" description="Disordered" evidence="1">
    <location>
        <begin position="1"/>
        <end position="24"/>
    </location>
</feature>
<dbReference type="InterPro" id="IPR029058">
    <property type="entry name" value="AB_hydrolase_fold"/>
</dbReference>
<keyword evidence="2" id="KW-0812">Transmembrane</keyword>
<evidence type="ECO:0000313" key="5">
    <source>
        <dbReference type="EMBL" id="SEK95574.1"/>
    </source>
</evidence>
<evidence type="ECO:0000313" key="6">
    <source>
        <dbReference type="Proteomes" id="UP000198953"/>
    </source>
</evidence>
<name>A0A1H7L9M7_9ACTN</name>
<dbReference type="SUPFAM" id="SSF53474">
    <property type="entry name" value="alpha/beta-Hydrolases"/>
    <property type="match status" value="1"/>
</dbReference>
<keyword evidence="6" id="KW-1185">Reference proteome</keyword>